<dbReference type="AlphaFoldDB" id="A0AA35WE51"/>
<dbReference type="Proteomes" id="UP001174909">
    <property type="component" value="Unassembled WGS sequence"/>
</dbReference>
<evidence type="ECO:0000313" key="12">
    <source>
        <dbReference type="Proteomes" id="UP001174909"/>
    </source>
</evidence>
<evidence type="ECO:0000256" key="8">
    <source>
        <dbReference type="ARBA" id="ARBA00045608"/>
    </source>
</evidence>
<feature type="region of interest" description="Disordered" evidence="10">
    <location>
        <begin position="1"/>
        <end position="26"/>
    </location>
</feature>
<dbReference type="EMBL" id="CASHTH010001315">
    <property type="protein sequence ID" value="CAI8013961.1"/>
    <property type="molecule type" value="Genomic_DNA"/>
</dbReference>
<gene>
    <name evidence="11" type="ORF">GBAR_LOCUS8783</name>
</gene>
<evidence type="ECO:0000256" key="1">
    <source>
        <dbReference type="ARBA" id="ARBA00004477"/>
    </source>
</evidence>
<evidence type="ECO:0000256" key="6">
    <source>
        <dbReference type="ARBA" id="ARBA00022989"/>
    </source>
</evidence>
<evidence type="ECO:0000256" key="5">
    <source>
        <dbReference type="ARBA" id="ARBA00022824"/>
    </source>
</evidence>
<keyword evidence="4 9" id="KW-0812">Transmembrane</keyword>
<keyword evidence="12" id="KW-1185">Reference proteome</keyword>
<evidence type="ECO:0000256" key="7">
    <source>
        <dbReference type="ARBA" id="ARBA00023136"/>
    </source>
</evidence>
<comment type="function">
    <text evidence="8 9">Component of the signal peptidase complex (SPC) which catalyzes the cleavage of N-terminal signal sequences from nascent proteins as they are translocated into the lumen of the endoplasmic reticulum. Enhances the enzymatic activity of SPC and facilitates the interactions between different components of the translocation site.</text>
</comment>
<dbReference type="PANTHER" id="PTHR13085">
    <property type="entry name" value="MICROSOMAL SIGNAL PEPTIDASE 25 KDA SUBUNIT"/>
    <property type="match status" value="1"/>
</dbReference>
<dbReference type="GO" id="GO:0045047">
    <property type="term" value="P:protein targeting to ER"/>
    <property type="evidence" value="ECO:0007669"/>
    <property type="project" value="TreeGrafter"/>
</dbReference>
<comment type="subcellular location">
    <subcellularLocation>
        <location evidence="1 9">Endoplasmic reticulum membrane</location>
        <topology evidence="1 9">Multi-pass membrane protein</topology>
    </subcellularLocation>
</comment>
<proteinExistence type="inferred from homology"/>
<keyword evidence="5 9" id="KW-0256">Endoplasmic reticulum</keyword>
<reference evidence="11" key="1">
    <citation type="submission" date="2023-03" db="EMBL/GenBank/DDBJ databases">
        <authorList>
            <person name="Steffen K."/>
            <person name="Cardenas P."/>
        </authorList>
    </citation>
    <scope>NUCLEOTIDE SEQUENCE</scope>
</reference>
<evidence type="ECO:0000256" key="9">
    <source>
        <dbReference type="RuleBase" id="RU368033"/>
    </source>
</evidence>
<dbReference type="InterPro" id="IPR009582">
    <property type="entry name" value="Spc2/SPCS2"/>
</dbReference>
<evidence type="ECO:0000256" key="4">
    <source>
        <dbReference type="ARBA" id="ARBA00022692"/>
    </source>
</evidence>
<evidence type="ECO:0000256" key="2">
    <source>
        <dbReference type="ARBA" id="ARBA00007324"/>
    </source>
</evidence>
<accession>A0AA35WE51</accession>
<organism evidence="11 12">
    <name type="scientific">Geodia barretti</name>
    <name type="common">Barrett's horny sponge</name>
    <dbReference type="NCBI Taxonomy" id="519541"/>
    <lineage>
        <taxon>Eukaryota</taxon>
        <taxon>Metazoa</taxon>
        <taxon>Porifera</taxon>
        <taxon>Demospongiae</taxon>
        <taxon>Heteroscleromorpha</taxon>
        <taxon>Tetractinellida</taxon>
        <taxon>Astrophorina</taxon>
        <taxon>Geodiidae</taxon>
        <taxon>Geodia</taxon>
    </lineage>
</organism>
<feature type="transmembrane region" description="Helical" evidence="9">
    <location>
        <begin position="95"/>
        <end position="117"/>
    </location>
</feature>
<comment type="similarity">
    <text evidence="2 9">Belongs to the SPCS2 family.</text>
</comment>
<evidence type="ECO:0000256" key="3">
    <source>
        <dbReference type="ARBA" id="ARBA00017057"/>
    </source>
</evidence>
<comment type="caution">
    <text evidence="11">The sequence shown here is derived from an EMBL/GenBank/DDBJ whole genome shotgun (WGS) entry which is preliminary data.</text>
</comment>
<keyword evidence="6 9" id="KW-1133">Transmembrane helix</keyword>
<dbReference type="PANTHER" id="PTHR13085:SF0">
    <property type="entry name" value="SIGNAL PEPTIDASE COMPLEX SUBUNIT 2"/>
    <property type="match status" value="1"/>
</dbReference>
<dbReference type="GO" id="GO:0008233">
    <property type="term" value="F:peptidase activity"/>
    <property type="evidence" value="ECO:0007669"/>
    <property type="project" value="UniProtKB-UniRule"/>
</dbReference>
<name>A0AA35WE51_GEOBA</name>
<protein>
    <recommendedName>
        <fullName evidence="3 9">Signal peptidase complex subunit 2</fullName>
    </recommendedName>
</protein>
<evidence type="ECO:0000256" key="10">
    <source>
        <dbReference type="SAM" id="MobiDB-lite"/>
    </source>
</evidence>
<dbReference type="Pfam" id="PF06703">
    <property type="entry name" value="SPC25"/>
    <property type="match status" value="1"/>
</dbReference>
<feature type="transmembrane region" description="Helical" evidence="9">
    <location>
        <begin position="68"/>
        <end position="89"/>
    </location>
</feature>
<evidence type="ECO:0000313" key="11">
    <source>
        <dbReference type="EMBL" id="CAI8013961.1"/>
    </source>
</evidence>
<dbReference type="GO" id="GO:0006465">
    <property type="term" value="P:signal peptide processing"/>
    <property type="evidence" value="ECO:0007669"/>
    <property type="project" value="UniProtKB-UniRule"/>
</dbReference>
<dbReference type="GO" id="GO:0005787">
    <property type="term" value="C:signal peptidase complex"/>
    <property type="evidence" value="ECO:0007669"/>
    <property type="project" value="UniProtKB-UniRule"/>
</dbReference>
<keyword evidence="7 9" id="KW-0472">Membrane</keyword>
<sequence>MAARKKARRGGDEAKAKSSSGEDEQKKLTINKWDTAAVKNALDDTAKKVLMVNEEECVEEFTVVDRRLVLCTVACGFSAFALVYDYLFPFPRSEVVLAMCAISYFILMGVLSLYSIFCEGSIFMLARTTDTTGKKPDELWTLSSSLLRFSHHYTITVTYSNGGSKAKNSCKMEKSVTEWFDEDGGLVFDKFKTDFSNLCCDAKSFDKTQ</sequence>